<dbReference type="EMBL" id="MDGK01000058">
    <property type="protein sequence ID" value="OIN05257.1"/>
    <property type="molecule type" value="Genomic_DNA"/>
</dbReference>
<protein>
    <submittedName>
        <fullName evidence="3 4">Pyruvate dehydrogenase</fullName>
    </submittedName>
</protein>
<feature type="signal peptide" evidence="1">
    <location>
        <begin position="1"/>
        <end position="18"/>
    </location>
</feature>
<name>A0A1H0LPQ9_9PSED</name>
<organism evidence="3 5">
    <name type="scientific">Pseudomonas extremorientalis</name>
    <dbReference type="NCBI Taxonomy" id="169669"/>
    <lineage>
        <taxon>Bacteria</taxon>
        <taxon>Pseudomonadati</taxon>
        <taxon>Pseudomonadota</taxon>
        <taxon>Gammaproteobacteria</taxon>
        <taxon>Pseudomonadales</taxon>
        <taxon>Pseudomonadaceae</taxon>
        <taxon>Pseudomonas</taxon>
    </lineage>
</organism>
<evidence type="ECO:0000259" key="2">
    <source>
        <dbReference type="Pfam" id="PF22613"/>
    </source>
</evidence>
<keyword evidence="6" id="KW-1185">Reference proteome</keyword>
<dbReference type="InterPro" id="IPR055152">
    <property type="entry name" value="Transketolase-like_C_2"/>
</dbReference>
<sequence length="346" mass="37951">MGTRRQVTLSMTAATAHAAQLCIDALSTATPASRSPLHTVISMASTLESSRQAWVIHGQSHSRRVGNWPAWFARNAVEKPLLYLHSAHSAAQLSALSNVTRQRGILCNDIENQPSRWPKGAQPSLPLWLATHPRCTPYDPASGEEARAIVLAALRSLYVEGKPGFYYLALHDQDSAAPLSEQDREAALKGMYPLQRNSPFDVRLLGAGRALDEVVHARRLLKQHWNISAQLWSCPSYTRLAREAAAAERWNRLHPRLPKRGCHLRDCLAGSAAPVIAVTGYPQAIVDQLGAHVDARFVALGAGSVQAAAPSRYWIVVSALRALADEGRIDTRQVQDAMKRYAVECE</sequence>
<dbReference type="Gene3D" id="3.40.50.920">
    <property type="match status" value="1"/>
</dbReference>
<dbReference type="Proteomes" id="UP000181686">
    <property type="component" value="Unassembled WGS sequence"/>
</dbReference>
<dbReference type="PANTHER" id="PTHR43825">
    <property type="entry name" value="PYRUVATE DEHYDROGENASE E1 COMPONENT"/>
    <property type="match status" value="1"/>
</dbReference>
<evidence type="ECO:0000313" key="4">
    <source>
        <dbReference type="EMBL" id="SDO70208.1"/>
    </source>
</evidence>
<feature type="domain" description="Transketolase-like C-terminal" evidence="2">
    <location>
        <begin position="190"/>
        <end position="289"/>
    </location>
</feature>
<dbReference type="InterPro" id="IPR009014">
    <property type="entry name" value="Transketo_C/PFOR_II"/>
</dbReference>
<keyword evidence="1" id="KW-0732">Signal</keyword>
<keyword evidence="3" id="KW-0670">Pyruvate</keyword>
<evidence type="ECO:0000313" key="3">
    <source>
        <dbReference type="EMBL" id="OIN05257.1"/>
    </source>
</evidence>
<evidence type="ECO:0000313" key="6">
    <source>
        <dbReference type="Proteomes" id="UP000182654"/>
    </source>
</evidence>
<dbReference type="EMBL" id="LT629708">
    <property type="protein sequence ID" value="SDO70208.1"/>
    <property type="molecule type" value="Genomic_DNA"/>
</dbReference>
<dbReference type="Proteomes" id="UP000182654">
    <property type="component" value="Chromosome I"/>
</dbReference>
<gene>
    <name evidence="3" type="ORF">BFN10_25475</name>
    <name evidence="4" type="ORF">SAMN04490184_1200</name>
</gene>
<proteinExistence type="predicted"/>
<evidence type="ECO:0000256" key="1">
    <source>
        <dbReference type="SAM" id="SignalP"/>
    </source>
</evidence>
<accession>A0A1H0LPQ9</accession>
<feature type="chain" id="PRO_5010325174" evidence="1">
    <location>
        <begin position="19"/>
        <end position="346"/>
    </location>
</feature>
<reference evidence="3 5" key="1">
    <citation type="submission" date="2016-08" db="EMBL/GenBank/DDBJ databases">
        <title>Draft genome sequence of the type strain of Pseudomonas extremorientalis LMG 19695T isolated from drinking water reservoir.</title>
        <authorList>
            <person name="Tambong J.T."/>
        </authorList>
    </citation>
    <scope>NUCLEOTIDE SEQUENCE [LARGE SCALE GENOMIC DNA]</scope>
    <source>
        <strain evidence="3 5">LMG 19695</strain>
    </source>
</reference>
<dbReference type="InterPro" id="IPR051157">
    <property type="entry name" value="PDH/Transketolase"/>
</dbReference>
<dbReference type="PANTHER" id="PTHR43825:SF3">
    <property type="entry name" value="PYRUVATE DEHYDROGENASE E1 COMPONENT"/>
    <property type="match status" value="1"/>
</dbReference>
<dbReference type="AlphaFoldDB" id="A0A1H0LPQ9"/>
<reference evidence="4 6" key="2">
    <citation type="submission" date="2016-10" db="EMBL/GenBank/DDBJ databases">
        <authorList>
            <person name="Varghese N."/>
            <person name="Submissions S."/>
        </authorList>
    </citation>
    <scope>NUCLEOTIDE SEQUENCE [LARGE SCALE GENOMIC DNA]</scope>
    <source>
        <strain evidence="4 6">BS2774</strain>
    </source>
</reference>
<dbReference type="SUPFAM" id="SSF52922">
    <property type="entry name" value="TK C-terminal domain-like"/>
    <property type="match status" value="1"/>
</dbReference>
<dbReference type="Gene3D" id="3.40.50.970">
    <property type="match status" value="1"/>
</dbReference>
<evidence type="ECO:0000313" key="5">
    <source>
        <dbReference type="Proteomes" id="UP000181686"/>
    </source>
</evidence>
<dbReference type="Pfam" id="PF22613">
    <property type="entry name" value="Transketolase_C_1"/>
    <property type="match status" value="1"/>
</dbReference>